<protein>
    <submittedName>
        <fullName evidence="3">Integrase</fullName>
    </submittedName>
</protein>
<evidence type="ECO:0000256" key="1">
    <source>
        <dbReference type="ARBA" id="ARBA00023172"/>
    </source>
</evidence>
<dbReference type="GO" id="GO:0015074">
    <property type="term" value="P:DNA integration"/>
    <property type="evidence" value="ECO:0007669"/>
    <property type="project" value="InterPro"/>
</dbReference>
<dbReference type="EMBL" id="CP124733">
    <property type="protein sequence ID" value="WHA40588.1"/>
    <property type="molecule type" value="Genomic_DNA"/>
</dbReference>
<name>A0AAF0KD56_9HYPH</name>
<evidence type="ECO:0000256" key="2">
    <source>
        <dbReference type="SAM" id="MobiDB-lite"/>
    </source>
</evidence>
<reference evidence="3" key="1">
    <citation type="submission" date="2023-05" db="EMBL/GenBank/DDBJ databases">
        <title>Complete genome sequence of Agrobacterium larrymoorei CFBP5477.</title>
        <authorList>
            <person name="Yen H.-C."/>
            <person name="Chou L."/>
            <person name="Lin Y.-C."/>
            <person name="Lai E.-M."/>
            <person name="Kuo C.-H."/>
        </authorList>
    </citation>
    <scope>NUCLEOTIDE SEQUENCE</scope>
    <source>
        <strain evidence="3">CFBP5477</strain>
    </source>
</reference>
<proteinExistence type="predicted"/>
<sequence length="369" mass="41276">MPRARKPARLWLRPASKDRAATWVILDGGKQFGTSCGADARAEAEAALADHISKQFLAKPTQKNRDAAEVEIAEVIAHYLAMKGETVASPRDLASRAGFLLEFWKGKTLDDITTKTCADYVRQRTTPNKARRELEDLRAACNMAIADKVTRHAVTVTLPPKPKGRMTHLDRSAVAKLVWAAYRKREVQRGRPTKKKSMLHVARFILTALYTGSRSARVWQASFTREPGRPFIDLDEGVFYRAAQDEIVAHNKRAPPIRLPGRLLAHMRRWKKAGARYVVEYQGAPADPKRAFRNLANETFGEAAAGVVRHTMRHTSATWLMQAGVDMWQAAGYLGMTKETLEKTYGHHHPDHQGDVGNAFTHGKAGRKK</sequence>
<feature type="region of interest" description="Disordered" evidence="2">
    <location>
        <begin position="345"/>
        <end position="369"/>
    </location>
</feature>
<dbReference type="AlphaFoldDB" id="A0AAF0KD56"/>
<evidence type="ECO:0000313" key="4">
    <source>
        <dbReference type="Proteomes" id="UP000298664"/>
    </source>
</evidence>
<dbReference type="RefSeq" id="WP_170980112.1">
    <property type="nucleotide sequence ID" value="NZ_CP124733.1"/>
</dbReference>
<dbReference type="GO" id="GO:0003677">
    <property type="term" value="F:DNA binding"/>
    <property type="evidence" value="ECO:0007669"/>
    <property type="project" value="InterPro"/>
</dbReference>
<dbReference type="Gene3D" id="1.10.443.10">
    <property type="entry name" value="Intergrase catalytic core"/>
    <property type="match status" value="1"/>
</dbReference>
<accession>A0AAF0KD56</accession>
<evidence type="ECO:0000313" key="3">
    <source>
        <dbReference type="EMBL" id="WHA40588.1"/>
    </source>
</evidence>
<dbReference type="InterPro" id="IPR013762">
    <property type="entry name" value="Integrase-like_cat_sf"/>
</dbReference>
<keyword evidence="1" id="KW-0233">DNA recombination</keyword>
<dbReference type="Proteomes" id="UP000298664">
    <property type="component" value="Chromosome Circular"/>
</dbReference>
<dbReference type="GO" id="GO:0006310">
    <property type="term" value="P:DNA recombination"/>
    <property type="evidence" value="ECO:0007669"/>
    <property type="project" value="UniProtKB-KW"/>
</dbReference>
<dbReference type="SUPFAM" id="SSF56349">
    <property type="entry name" value="DNA breaking-rejoining enzymes"/>
    <property type="match status" value="1"/>
</dbReference>
<organism evidence="3 4">
    <name type="scientific">Agrobacterium larrymoorei</name>
    <dbReference type="NCBI Taxonomy" id="160699"/>
    <lineage>
        <taxon>Bacteria</taxon>
        <taxon>Pseudomonadati</taxon>
        <taxon>Pseudomonadota</taxon>
        <taxon>Alphaproteobacteria</taxon>
        <taxon>Hyphomicrobiales</taxon>
        <taxon>Rhizobiaceae</taxon>
        <taxon>Rhizobium/Agrobacterium group</taxon>
        <taxon>Agrobacterium</taxon>
    </lineage>
</organism>
<dbReference type="InterPro" id="IPR011010">
    <property type="entry name" value="DNA_brk_join_enz"/>
</dbReference>
<gene>
    <name evidence="3" type="ORF">CFBP5477_012260</name>
</gene>